<feature type="region of interest" description="Disordered" evidence="1">
    <location>
        <begin position="1"/>
        <end position="20"/>
    </location>
</feature>
<protein>
    <submittedName>
        <fullName evidence="2">Uncharacterized protein</fullName>
    </submittedName>
</protein>
<accession>A0ABU7AV59</accession>
<name>A0ABU7AV59_9TELE</name>
<dbReference type="Proteomes" id="UP001345963">
    <property type="component" value="Unassembled WGS sequence"/>
</dbReference>
<keyword evidence="3" id="KW-1185">Reference proteome</keyword>
<reference evidence="2 3" key="1">
    <citation type="submission" date="2021-07" db="EMBL/GenBank/DDBJ databases">
        <authorList>
            <person name="Palmer J.M."/>
        </authorList>
    </citation>
    <scope>NUCLEOTIDE SEQUENCE [LARGE SCALE GENOMIC DNA]</scope>
    <source>
        <strain evidence="2 3">AT_MEX2019</strain>
        <tissue evidence="2">Muscle</tissue>
    </source>
</reference>
<gene>
    <name evidence="2" type="ORF">ATANTOWER_000796</name>
</gene>
<feature type="compositionally biased region" description="Basic and acidic residues" evidence="1">
    <location>
        <begin position="1"/>
        <end position="15"/>
    </location>
</feature>
<organism evidence="2 3">
    <name type="scientific">Ataeniobius toweri</name>
    <dbReference type="NCBI Taxonomy" id="208326"/>
    <lineage>
        <taxon>Eukaryota</taxon>
        <taxon>Metazoa</taxon>
        <taxon>Chordata</taxon>
        <taxon>Craniata</taxon>
        <taxon>Vertebrata</taxon>
        <taxon>Euteleostomi</taxon>
        <taxon>Actinopterygii</taxon>
        <taxon>Neopterygii</taxon>
        <taxon>Teleostei</taxon>
        <taxon>Neoteleostei</taxon>
        <taxon>Acanthomorphata</taxon>
        <taxon>Ovalentaria</taxon>
        <taxon>Atherinomorphae</taxon>
        <taxon>Cyprinodontiformes</taxon>
        <taxon>Goodeidae</taxon>
        <taxon>Ataeniobius</taxon>
    </lineage>
</organism>
<proteinExistence type="predicted"/>
<comment type="caution">
    <text evidence="2">The sequence shown here is derived from an EMBL/GenBank/DDBJ whole genome shotgun (WGS) entry which is preliminary data.</text>
</comment>
<sequence>MYQQAKKQETMKNENEEMDGQCLDSDKADWFHLEHRALFFPPSSSSCRGHVEEFFRHEVFESSRECERKDKKSSSASAL</sequence>
<evidence type="ECO:0000313" key="3">
    <source>
        <dbReference type="Proteomes" id="UP001345963"/>
    </source>
</evidence>
<evidence type="ECO:0000256" key="1">
    <source>
        <dbReference type="SAM" id="MobiDB-lite"/>
    </source>
</evidence>
<evidence type="ECO:0000313" key="2">
    <source>
        <dbReference type="EMBL" id="MED6242151.1"/>
    </source>
</evidence>
<dbReference type="EMBL" id="JAHUTI010030581">
    <property type="protein sequence ID" value="MED6242151.1"/>
    <property type="molecule type" value="Genomic_DNA"/>
</dbReference>